<organism evidence="4 5">
    <name type="scientific">Phialocephala subalpina</name>
    <dbReference type="NCBI Taxonomy" id="576137"/>
    <lineage>
        <taxon>Eukaryota</taxon>
        <taxon>Fungi</taxon>
        <taxon>Dikarya</taxon>
        <taxon>Ascomycota</taxon>
        <taxon>Pezizomycotina</taxon>
        <taxon>Leotiomycetes</taxon>
        <taxon>Helotiales</taxon>
        <taxon>Mollisiaceae</taxon>
        <taxon>Phialocephala</taxon>
        <taxon>Phialocephala fortinii species complex</taxon>
    </lineage>
</organism>
<sequence length="200" mass="20931">MLFSSRFLTIVAATIPLTFAATNTTAAIGSNCNIVSNHTVIAGDNLANIATAANVTLDQIRFVNTQISNPRLINVGDNIQIPNSKCVAPTNPPLAEPTAICSNGTESTTKVVAGDSLIIIAKEKLGITLPALLAANPQIKDPNKINVGDVINVPLCKTSGNATSGATNGTTTDGGKKGNRKVKARREGMERRKGRSELLW</sequence>
<evidence type="ECO:0000259" key="3">
    <source>
        <dbReference type="PROSITE" id="PS51782"/>
    </source>
</evidence>
<feature type="chain" id="PRO_5012408558" description="LysM domain-containing protein" evidence="2">
    <location>
        <begin position="21"/>
        <end position="200"/>
    </location>
</feature>
<dbReference type="Pfam" id="PF01476">
    <property type="entry name" value="LysM"/>
    <property type="match status" value="2"/>
</dbReference>
<feature type="domain" description="LysM" evidence="3">
    <location>
        <begin position="36"/>
        <end position="81"/>
    </location>
</feature>
<feature type="compositionally biased region" description="Low complexity" evidence="1">
    <location>
        <begin position="159"/>
        <end position="173"/>
    </location>
</feature>
<feature type="signal peptide" evidence="2">
    <location>
        <begin position="1"/>
        <end position="20"/>
    </location>
</feature>
<evidence type="ECO:0000313" key="5">
    <source>
        <dbReference type="Proteomes" id="UP000184330"/>
    </source>
</evidence>
<feature type="region of interest" description="Disordered" evidence="1">
    <location>
        <begin position="159"/>
        <end position="200"/>
    </location>
</feature>
<accession>A0A1L7XKT7</accession>
<dbReference type="Gene3D" id="3.10.350.10">
    <property type="entry name" value="LysM domain"/>
    <property type="match status" value="2"/>
</dbReference>
<dbReference type="AlphaFoldDB" id="A0A1L7XKT7"/>
<evidence type="ECO:0000313" key="4">
    <source>
        <dbReference type="EMBL" id="CZR65652.1"/>
    </source>
</evidence>
<dbReference type="Proteomes" id="UP000184330">
    <property type="component" value="Unassembled WGS sequence"/>
</dbReference>
<reference evidence="4 5" key="1">
    <citation type="submission" date="2016-03" db="EMBL/GenBank/DDBJ databases">
        <authorList>
            <person name="Ploux O."/>
        </authorList>
    </citation>
    <scope>NUCLEOTIDE SEQUENCE [LARGE SCALE GENOMIC DNA]</scope>
    <source>
        <strain evidence="4 5">UAMH 11012</strain>
    </source>
</reference>
<dbReference type="InterPro" id="IPR036779">
    <property type="entry name" value="LysM_dom_sf"/>
</dbReference>
<keyword evidence="5" id="KW-1185">Reference proteome</keyword>
<gene>
    <name evidence="4" type="ORF">PAC_15552</name>
</gene>
<dbReference type="PROSITE" id="PS51782">
    <property type="entry name" value="LYSM"/>
    <property type="match status" value="2"/>
</dbReference>
<dbReference type="SUPFAM" id="SSF54106">
    <property type="entry name" value="LysM domain"/>
    <property type="match status" value="2"/>
</dbReference>
<feature type="domain" description="LysM" evidence="3">
    <location>
        <begin position="107"/>
        <end position="153"/>
    </location>
</feature>
<dbReference type="InterPro" id="IPR018392">
    <property type="entry name" value="LysM"/>
</dbReference>
<dbReference type="CDD" id="cd00118">
    <property type="entry name" value="LysM"/>
    <property type="match status" value="2"/>
</dbReference>
<dbReference type="EMBL" id="FJOG01000032">
    <property type="protein sequence ID" value="CZR65652.1"/>
    <property type="molecule type" value="Genomic_DNA"/>
</dbReference>
<protein>
    <recommendedName>
        <fullName evidence="3">LysM domain-containing protein</fullName>
    </recommendedName>
</protein>
<keyword evidence="2" id="KW-0732">Signal</keyword>
<proteinExistence type="predicted"/>
<evidence type="ECO:0000256" key="2">
    <source>
        <dbReference type="SAM" id="SignalP"/>
    </source>
</evidence>
<dbReference type="SMART" id="SM00257">
    <property type="entry name" value="LysM"/>
    <property type="match status" value="2"/>
</dbReference>
<dbReference type="OrthoDB" id="2107166at2759"/>
<name>A0A1L7XKT7_9HELO</name>
<evidence type="ECO:0000256" key="1">
    <source>
        <dbReference type="SAM" id="MobiDB-lite"/>
    </source>
</evidence>